<gene>
    <name evidence="8 12" type="primary">zipA</name>
    <name evidence="12" type="ORF">Ppb6_03538</name>
</gene>
<dbReference type="HAMAP" id="MF_00509">
    <property type="entry name" value="ZipA"/>
    <property type="match status" value="1"/>
</dbReference>
<dbReference type="GO" id="GO:0043093">
    <property type="term" value="P:FtsZ-dependent cytokinesis"/>
    <property type="evidence" value="ECO:0007669"/>
    <property type="project" value="UniProtKB-UniRule"/>
</dbReference>
<keyword evidence="3 8" id="KW-0132">Cell division</keyword>
<sequence>MMQDLRLILIIVGAMAIIALLLHGLWTSRKERSSLFRDRPVKRHKHDRQNNFVDDSEDEVFDNQQKPYAHKQVKPYQEHKAEPVIERRQSIDAVVPEESNDPLLVGRQSEATTRKTVPEEQEPQLGLFESEELDEFEKNTPVAEEKSQEVAKEGSNTEEAQNKLKEIVLVLHVSAHQGQVLNGELLLQSILQSGFQFGEMQIFHRHLNPSGSGPVLFSLANMVKPGSFNPEAMIDFTTPGVSMFMMVPSYGESNQNFKLMLQAAQRIASDVGGVVLDDERKMLTPQKIELYKARIRSTLDAQV</sequence>
<evidence type="ECO:0000259" key="11">
    <source>
        <dbReference type="SMART" id="SM00771"/>
    </source>
</evidence>
<evidence type="ECO:0000256" key="2">
    <source>
        <dbReference type="ARBA" id="ARBA00022519"/>
    </source>
</evidence>
<evidence type="ECO:0000313" key="13">
    <source>
        <dbReference type="Proteomes" id="UP000093476"/>
    </source>
</evidence>
<keyword evidence="1 8" id="KW-1003">Cell membrane</keyword>
<feature type="transmembrane region" description="Helical" evidence="8">
    <location>
        <begin position="7"/>
        <end position="26"/>
    </location>
</feature>
<comment type="function">
    <text evidence="8 9">Essential cell division protein that stabilizes the FtsZ protofilaments by cross-linking them and that serves as a cytoplasmic membrane anchor for the Z ring. Also required for the recruitment to the septal ring of downstream cell division proteins.</text>
</comment>
<evidence type="ECO:0000313" key="12">
    <source>
        <dbReference type="EMBL" id="OCQ51310.1"/>
    </source>
</evidence>
<proteinExistence type="inferred from homology"/>
<protein>
    <recommendedName>
        <fullName evidence="8 9">Cell division protein ZipA</fullName>
    </recommendedName>
</protein>
<dbReference type="SUPFAM" id="SSF64383">
    <property type="entry name" value="Cell-division protein ZipA, C-terminal domain"/>
    <property type="match status" value="1"/>
</dbReference>
<dbReference type="Pfam" id="PF04354">
    <property type="entry name" value="ZipA_C"/>
    <property type="match status" value="1"/>
</dbReference>
<evidence type="ECO:0000256" key="6">
    <source>
        <dbReference type="ARBA" id="ARBA00023136"/>
    </source>
</evidence>
<comment type="similarity">
    <text evidence="8 9">Belongs to the ZipA family.</text>
</comment>
<dbReference type="PANTHER" id="PTHR38685">
    <property type="entry name" value="CELL DIVISION PROTEIN ZIPA"/>
    <property type="match status" value="1"/>
</dbReference>
<keyword evidence="7 8" id="KW-0131">Cell cycle</keyword>
<evidence type="ECO:0000256" key="5">
    <source>
        <dbReference type="ARBA" id="ARBA00022989"/>
    </source>
</evidence>
<dbReference type="SMART" id="SM00771">
    <property type="entry name" value="ZipA_C"/>
    <property type="match status" value="1"/>
</dbReference>
<evidence type="ECO:0000256" key="8">
    <source>
        <dbReference type="HAMAP-Rule" id="MF_00509"/>
    </source>
</evidence>
<evidence type="ECO:0000256" key="9">
    <source>
        <dbReference type="RuleBase" id="RU003612"/>
    </source>
</evidence>
<reference evidence="12 13" key="1">
    <citation type="submission" date="2015-12" db="EMBL/GenBank/DDBJ databases">
        <title>Genome comparisons provide insights into the role of secondary metabolites in the pathogenic phase of the Photorhabdus life cycle.</title>
        <authorList>
            <person name="Tobias N.J."/>
            <person name="Mishra B."/>
            <person name="Gupta D.K."/>
            <person name="Thines M."/>
            <person name="Stinear T.P."/>
            <person name="Bode H.B."/>
        </authorList>
    </citation>
    <scope>NUCLEOTIDE SEQUENCE [LARGE SCALE GENOMIC DNA]</scope>
    <source>
        <strain evidence="12 13">PB68.1</strain>
    </source>
</reference>
<keyword evidence="4 8" id="KW-0812">Transmembrane</keyword>
<dbReference type="InterPro" id="IPR011919">
    <property type="entry name" value="Cell_div_ZipA"/>
</dbReference>
<accession>A0A1C0U067</accession>
<dbReference type="AlphaFoldDB" id="A0A1C0U067"/>
<comment type="subcellular location">
    <subcellularLocation>
        <location evidence="8">Cell inner membrane</location>
        <topology evidence="8">Single-pass type I membrane protein</topology>
    </subcellularLocation>
    <text evidence="8">Localizes to the Z ring in an FtsZ-dependent manner.</text>
</comment>
<dbReference type="GO" id="GO:0005886">
    <property type="term" value="C:plasma membrane"/>
    <property type="evidence" value="ECO:0007669"/>
    <property type="project" value="UniProtKB-SubCell"/>
</dbReference>
<dbReference type="GO" id="GO:0032153">
    <property type="term" value="C:cell division site"/>
    <property type="evidence" value="ECO:0007669"/>
    <property type="project" value="UniProtKB-UniRule"/>
</dbReference>
<dbReference type="InterPro" id="IPR036765">
    <property type="entry name" value="ZipA_FtsZ-bd_C_sf"/>
</dbReference>
<evidence type="ECO:0000256" key="4">
    <source>
        <dbReference type="ARBA" id="ARBA00022692"/>
    </source>
</evidence>
<keyword evidence="6 8" id="KW-0472">Membrane</keyword>
<comment type="subunit">
    <text evidence="8">Interacts with FtsZ via their C-terminal domains.</text>
</comment>
<dbReference type="NCBIfam" id="TIGR02205">
    <property type="entry name" value="septum_zipA"/>
    <property type="match status" value="1"/>
</dbReference>
<keyword evidence="2 8" id="KW-0997">Cell inner membrane</keyword>
<comment type="caution">
    <text evidence="12">The sequence shown here is derived from an EMBL/GenBank/DDBJ whole genome shotgun (WGS) entry which is preliminary data.</text>
</comment>
<keyword evidence="13" id="KW-1185">Reference proteome</keyword>
<dbReference type="CDD" id="cd00231">
    <property type="entry name" value="ZipA"/>
    <property type="match status" value="1"/>
</dbReference>
<feature type="compositionally biased region" description="Basic and acidic residues" evidence="10">
    <location>
        <begin position="143"/>
        <end position="152"/>
    </location>
</feature>
<evidence type="ECO:0000256" key="3">
    <source>
        <dbReference type="ARBA" id="ARBA00022618"/>
    </source>
</evidence>
<feature type="region of interest" description="Disordered" evidence="10">
    <location>
        <begin position="105"/>
        <end position="158"/>
    </location>
</feature>
<dbReference type="PANTHER" id="PTHR38685:SF1">
    <property type="entry name" value="CELL DIVISION PROTEIN ZIPA"/>
    <property type="match status" value="1"/>
</dbReference>
<feature type="domain" description="ZipA C-terminal FtsZ-binding" evidence="11">
    <location>
        <begin position="165"/>
        <end position="295"/>
    </location>
</feature>
<dbReference type="EMBL" id="LOMY01000165">
    <property type="protein sequence ID" value="OCQ51310.1"/>
    <property type="molecule type" value="Genomic_DNA"/>
</dbReference>
<dbReference type="RefSeq" id="WP_036774708.1">
    <property type="nucleotide sequence ID" value="NZ_CAWMQZ010000165.1"/>
</dbReference>
<evidence type="ECO:0000256" key="1">
    <source>
        <dbReference type="ARBA" id="ARBA00022475"/>
    </source>
</evidence>
<evidence type="ECO:0000256" key="7">
    <source>
        <dbReference type="ARBA" id="ARBA00023306"/>
    </source>
</evidence>
<dbReference type="FunFam" id="3.30.1400.10:FF:000001">
    <property type="entry name" value="Cell division protein ZipA"/>
    <property type="match status" value="1"/>
</dbReference>
<dbReference type="Gene3D" id="3.30.1400.10">
    <property type="entry name" value="ZipA, C-terminal FtsZ-binding domain"/>
    <property type="match status" value="1"/>
</dbReference>
<dbReference type="STRING" id="286156.Ppb6_03538"/>
<organism evidence="12 13">
    <name type="scientific">Photorhabdus australis subsp. thailandensis</name>
    <dbReference type="NCBI Taxonomy" id="2805096"/>
    <lineage>
        <taxon>Bacteria</taxon>
        <taxon>Pseudomonadati</taxon>
        <taxon>Pseudomonadota</taxon>
        <taxon>Gammaproteobacteria</taxon>
        <taxon>Enterobacterales</taxon>
        <taxon>Morganellaceae</taxon>
        <taxon>Photorhabdus</taxon>
    </lineage>
</organism>
<keyword evidence="5 8" id="KW-1133">Transmembrane helix</keyword>
<dbReference type="InterPro" id="IPR007449">
    <property type="entry name" value="ZipA_FtsZ-bd_C"/>
</dbReference>
<dbReference type="Proteomes" id="UP000093476">
    <property type="component" value="Unassembled WGS sequence"/>
</dbReference>
<name>A0A1C0U067_9GAMM</name>
<evidence type="ECO:0000256" key="10">
    <source>
        <dbReference type="SAM" id="MobiDB-lite"/>
    </source>
</evidence>
<dbReference type="PATRIC" id="fig|286156.4.peg.4076"/>
<dbReference type="GO" id="GO:0000917">
    <property type="term" value="P:division septum assembly"/>
    <property type="evidence" value="ECO:0007669"/>
    <property type="project" value="TreeGrafter"/>
</dbReference>